<sequence>MSSVKSAQQIAGTLIKYVHAAGCGVPPERVCHVSVMPCFDKKLEASRDEFFNAAAGEHGCRDVDCVLSSAELLEMVTKRGLPGLAHAPAVLPDVTPPFASLVRSPDASDRLGGGGLGGDGLGVDGPIDGLGGLSLTYAAPGASGGHADYVFRAAAFELFGIRVPEDTPLPWVQGRNADLLELSLKLEGKPVLHFCRAYGFRNIQNLVRRLKNGKCTYHFVELMACPGGCANGGGQPKPPPADVAARTANVEARYIEASSARRRQPLDDPSVAALYADGSFLQGGPLGPNAQRALHTSFKAVVTDEASSLTMQW</sequence>
<dbReference type="Gene3D" id="3.40.50.1780">
    <property type="match status" value="2"/>
</dbReference>
<dbReference type="AlphaFoldDB" id="A0A0M0KAM1"/>
<dbReference type="PANTHER" id="PTHR11615">
    <property type="entry name" value="NITRATE, FORMATE, IRON DEHYDROGENASE"/>
    <property type="match status" value="1"/>
</dbReference>
<dbReference type="Proteomes" id="UP000037460">
    <property type="component" value="Unassembled WGS sequence"/>
</dbReference>
<dbReference type="InterPro" id="IPR009016">
    <property type="entry name" value="Fe_hydrogenase"/>
</dbReference>
<proteinExistence type="inferred from homology"/>
<feature type="domain" description="Iron hydrogenase small subunit" evidence="2">
    <location>
        <begin position="240"/>
        <end position="302"/>
    </location>
</feature>
<gene>
    <name evidence="3" type="ORF">Ctob_009354</name>
</gene>
<dbReference type="SUPFAM" id="SSF53920">
    <property type="entry name" value="Fe-only hydrogenase"/>
    <property type="match status" value="1"/>
</dbReference>
<dbReference type="Pfam" id="PF02256">
    <property type="entry name" value="Fe_hyd_SSU"/>
    <property type="match status" value="1"/>
</dbReference>
<dbReference type="SMART" id="SM00902">
    <property type="entry name" value="Fe_hyd_SSU"/>
    <property type="match status" value="1"/>
</dbReference>
<dbReference type="InterPro" id="IPR003149">
    <property type="entry name" value="Fe_hydrogenase_ssu"/>
</dbReference>
<dbReference type="EMBL" id="JWZX01000716">
    <property type="protein sequence ID" value="KOO35891.1"/>
    <property type="molecule type" value="Genomic_DNA"/>
</dbReference>
<name>A0A0M0KAM1_9EUKA</name>
<reference evidence="4" key="1">
    <citation type="journal article" date="2015" name="PLoS Genet.">
        <title>Genome Sequence and Transcriptome Analyses of Chrysochromulina tobin: Metabolic Tools for Enhanced Algal Fitness in the Prominent Order Prymnesiales (Haptophyceae).</title>
        <authorList>
            <person name="Hovde B.T."/>
            <person name="Deodato C.R."/>
            <person name="Hunsperger H.M."/>
            <person name="Ryken S.A."/>
            <person name="Yost W."/>
            <person name="Jha R.K."/>
            <person name="Patterson J."/>
            <person name="Monnat R.J. Jr."/>
            <person name="Barlow S.B."/>
            <person name="Starkenburg S.R."/>
            <person name="Cattolico R.A."/>
        </authorList>
    </citation>
    <scope>NUCLEOTIDE SEQUENCE</scope>
    <source>
        <strain evidence="4">CCMP291</strain>
    </source>
</reference>
<evidence type="ECO:0000313" key="3">
    <source>
        <dbReference type="EMBL" id="KOO35891.1"/>
    </source>
</evidence>
<dbReference type="InterPro" id="IPR004108">
    <property type="entry name" value="Fe_hydrogenase_lsu_C"/>
</dbReference>
<dbReference type="Gene3D" id="3.40.950.10">
    <property type="entry name" value="Fe-only Hydrogenase (Larger Subunit), Chain L, domain 3"/>
    <property type="match status" value="1"/>
</dbReference>
<dbReference type="OrthoDB" id="10253113at2759"/>
<evidence type="ECO:0000256" key="1">
    <source>
        <dbReference type="ARBA" id="ARBA00006596"/>
    </source>
</evidence>
<comment type="caution">
    <text evidence="3">The sequence shown here is derived from an EMBL/GenBank/DDBJ whole genome shotgun (WGS) entry which is preliminary data.</text>
</comment>
<protein>
    <submittedName>
        <fullName evidence="3">Cytosolic fe-s cluster assembly factor narfl</fullName>
    </submittedName>
</protein>
<comment type="similarity">
    <text evidence="1">Belongs to the NARF family.</text>
</comment>
<evidence type="ECO:0000313" key="4">
    <source>
        <dbReference type="Proteomes" id="UP000037460"/>
    </source>
</evidence>
<dbReference type="InterPro" id="IPR050340">
    <property type="entry name" value="Cytosolic_Fe-S_CAF"/>
</dbReference>
<evidence type="ECO:0000259" key="2">
    <source>
        <dbReference type="SMART" id="SM00902"/>
    </source>
</evidence>
<dbReference type="Pfam" id="PF02906">
    <property type="entry name" value="Fe_hyd_lg_C"/>
    <property type="match status" value="2"/>
</dbReference>
<organism evidence="3 4">
    <name type="scientific">Chrysochromulina tobinii</name>
    <dbReference type="NCBI Taxonomy" id="1460289"/>
    <lineage>
        <taxon>Eukaryota</taxon>
        <taxon>Haptista</taxon>
        <taxon>Haptophyta</taxon>
        <taxon>Prymnesiophyceae</taxon>
        <taxon>Prymnesiales</taxon>
        <taxon>Chrysochromulinaceae</taxon>
        <taxon>Chrysochromulina</taxon>
    </lineage>
</organism>
<keyword evidence="4" id="KW-1185">Reference proteome</keyword>
<accession>A0A0M0KAM1</accession>